<feature type="chain" id="PRO_5047382597" evidence="1">
    <location>
        <begin position="23"/>
        <end position="450"/>
    </location>
</feature>
<dbReference type="EMBL" id="JBHSPH010000001">
    <property type="protein sequence ID" value="MFC5861504.1"/>
    <property type="molecule type" value="Genomic_DNA"/>
</dbReference>
<dbReference type="Pfam" id="PF01569">
    <property type="entry name" value="PAP2"/>
    <property type="match status" value="1"/>
</dbReference>
<sequence>MRFRITVGIVLFCVLTLPCAHAQTAAEVAALKGLAPVSVLPNTDAGKAALEANYTGTGGIQTGKFQQPTLLPFAEQQQQALRDAFITGNNLAQLSDGLGSTLGAAYLARFHYIDAKQTSKMAQPLADLIRYALAVSGSHAGAGKYFFANATTDGKTPVAPDVMAILKNNGGMEDVFGSAYGRKAGTAGADAYGNSRPFQTEHDVTKFSGKDYLNKNSDNFAYNYGPDMDLVNSPSYPSGHTTYGYTGAVLLAVLVPERYAQMIARGAEYGNDRILMGSHYIMDVMGGRTLALYDMAHLLANDPAYVGLSLRKTEPIKDFRAAVKEARAELDPVLQTGCGDTIAACSKEDTGRFNNPQEDAAFCATTQTYNLPVVYAKNAEGQEDVGKLAPEAGYLLTVAFPSLTLEQADKILTETEGPGGRFLDDGSSFGVYSRLNLYAAGLKAAQIAGK</sequence>
<feature type="signal peptide" evidence="1">
    <location>
        <begin position="1"/>
        <end position="22"/>
    </location>
</feature>
<dbReference type="Gene3D" id="1.20.144.10">
    <property type="entry name" value="Phosphatidic acid phosphatase type 2/haloperoxidase"/>
    <property type="match status" value="1"/>
</dbReference>
<keyword evidence="1" id="KW-0732">Signal</keyword>
<dbReference type="InterPro" id="IPR000326">
    <property type="entry name" value="PAP2/HPO"/>
</dbReference>
<comment type="caution">
    <text evidence="3">The sequence shown here is derived from an EMBL/GenBank/DDBJ whole genome shotgun (WGS) entry which is preliminary data.</text>
</comment>
<dbReference type="Proteomes" id="UP001596091">
    <property type="component" value="Unassembled WGS sequence"/>
</dbReference>
<evidence type="ECO:0000313" key="3">
    <source>
        <dbReference type="EMBL" id="MFC5861504.1"/>
    </source>
</evidence>
<gene>
    <name evidence="3" type="ORF">ACFPT7_04310</name>
</gene>
<proteinExistence type="predicted"/>
<organism evidence="3 4">
    <name type="scientific">Acidicapsa dinghuensis</name>
    <dbReference type="NCBI Taxonomy" id="2218256"/>
    <lineage>
        <taxon>Bacteria</taxon>
        <taxon>Pseudomonadati</taxon>
        <taxon>Acidobacteriota</taxon>
        <taxon>Terriglobia</taxon>
        <taxon>Terriglobales</taxon>
        <taxon>Acidobacteriaceae</taxon>
        <taxon>Acidicapsa</taxon>
    </lineage>
</organism>
<reference evidence="4" key="1">
    <citation type="journal article" date="2019" name="Int. J. Syst. Evol. Microbiol.">
        <title>The Global Catalogue of Microorganisms (GCM) 10K type strain sequencing project: providing services to taxonomists for standard genome sequencing and annotation.</title>
        <authorList>
            <consortium name="The Broad Institute Genomics Platform"/>
            <consortium name="The Broad Institute Genome Sequencing Center for Infectious Disease"/>
            <person name="Wu L."/>
            <person name="Ma J."/>
        </authorList>
    </citation>
    <scope>NUCLEOTIDE SEQUENCE [LARGE SCALE GENOMIC DNA]</scope>
    <source>
        <strain evidence="4">JCM 4087</strain>
    </source>
</reference>
<feature type="domain" description="Phosphatidic acid phosphatase type 2/haloperoxidase" evidence="2">
    <location>
        <begin position="192"/>
        <end position="292"/>
    </location>
</feature>
<dbReference type="SUPFAM" id="SSF48317">
    <property type="entry name" value="Acid phosphatase/Vanadium-dependent haloperoxidase"/>
    <property type="match status" value="1"/>
</dbReference>
<name>A0ABW1EC11_9BACT</name>
<dbReference type="RefSeq" id="WP_263333558.1">
    <property type="nucleotide sequence ID" value="NZ_JAGSYH010000002.1"/>
</dbReference>
<dbReference type="InterPro" id="IPR036938">
    <property type="entry name" value="PAP2/HPO_sf"/>
</dbReference>
<keyword evidence="4" id="KW-1185">Reference proteome</keyword>
<evidence type="ECO:0000256" key="1">
    <source>
        <dbReference type="SAM" id="SignalP"/>
    </source>
</evidence>
<evidence type="ECO:0000259" key="2">
    <source>
        <dbReference type="Pfam" id="PF01569"/>
    </source>
</evidence>
<accession>A0ABW1EC11</accession>
<evidence type="ECO:0000313" key="4">
    <source>
        <dbReference type="Proteomes" id="UP001596091"/>
    </source>
</evidence>
<protein>
    <submittedName>
        <fullName evidence="3">Phosphatase PAP2 family protein</fullName>
    </submittedName>
</protein>